<dbReference type="GeneID" id="80512834"/>
<dbReference type="KEGG" id="vg:80512834"/>
<sequence>MQLSHMSNGILKILSKKYKYYMDNECIDLIQIKMICNLSKTKSQSNESIGLSEINLSSPEFRTFDPKLNKNQIEIMKSQEFKKKQYFFIRVVFACLKIGVELFNIEEDFVTIKNNYQLIKSLEFKKRQLITDHMELLKQQYKSSSQKISNEYEDYCKQYIMNIRIIDKIMSSISKLINTDTFEKTDTLLSLILPYFFTYTQYIEEYN</sequence>
<organism evidence="1 2">
    <name type="scientific">Powai lake megavirus</name>
    <dbReference type="NCBI Taxonomy" id="1842663"/>
    <lineage>
        <taxon>Viruses</taxon>
        <taxon>Varidnaviria</taxon>
        <taxon>Bamfordvirae</taxon>
        <taxon>Nucleocytoviricota</taxon>
        <taxon>Megaviricetes</taxon>
        <taxon>Imitervirales</taxon>
        <taxon>Mimiviridae</taxon>
        <taxon>Megamimivirinae</taxon>
        <taxon>Megavirus</taxon>
        <taxon>Megavirus powaiense</taxon>
    </lineage>
</organism>
<dbReference type="EMBL" id="KU877344">
    <property type="protein sequence ID" value="ANB50472.1"/>
    <property type="molecule type" value="Genomic_DNA"/>
</dbReference>
<reference evidence="1 2" key="1">
    <citation type="journal article" date="2016" name="Genome Announc.">
        <title>Complete Genome Sequence of a New Megavirus Family Member Isolated from an Inland Water Lake for the First Time in India.</title>
        <authorList>
            <person name="Chatterjee A."/>
            <person name="Ali F."/>
            <person name="Bange D."/>
            <person name="Kondabagil K."/>
        </authorList>
    </citation>
    <scope>NUCLEOTIDE SEQUENCE [LARGE SCALE GENOMIC DNA]</scope>
    <source>
        <strain evidence="1">1</strain>
    </source>
</reference>
<accession>A0A167RAH9</accession>
<evidence type="ECO:0000313" key="2">
    <source>
        <dbReference type="Proteomes" id="UP000241365"/>
    </source>
</evidence>
<dbReference type="RefSeq" id="YP_010776223.1">
    <property type="nucleotide sequence ID" value="NC_075034.1"/>
</dbReference>
<keyword evidence="2" id="KW-1185">Reference proteome</keyword>
<name>A0A167RAH9_9VIRU</name>
<protein>
    <submittedName>
        <fullName evidence="1">Uncharacterized protein</fullName>
    </submittedName>
</protein>
<dbReference type="Proteomes" id="UP000241365">
    <property type="component" value="Segment"/>
</dbReference>
<evidence type="ECO:0000313" key="1">
    <source>
        <dbReference type="EMBL" id="ANB50472.1"/>
    </source>
</evidence>
<proteinExistence type="predicted"/>